<dbReference type="OrthoDB" id="4160064at2759"/>
<dbReference type="RefSeq" id="XP_030991559.1">
    <property type="nucleotide sequence ID" value="XM_031143772.1"/>
</dbReference>
<keyword evidence="3" id="KW-1185">Reference proteome</keyword>
<keyword evidence="1" id="KW-1133">Transmembrane helix</keyword>
<organism evidence="2 3">
    <name type="scientific">Thyridium curvatum</name>
    <dbReference type="NCBI Taxonomy" id="1093900"/>
    <lineage>
        <taxon>Eukaryota</taxon>
        <taxon>Fungi</taxon>
        <taxon>Dikarya</taxon>
        <taxon>Ascomycota</taxon>
        <taxon>Pezizomycotina</taxon>
        <taxon>Sordariomycetes</taxon>
        <taxon>Sordariomycetidae</taxon>
        <taxon>Thyridiales</taxon>
        <taxon>Thyridiaceae</taxon>
        <taxon>Thyridium</taxon>
    </lineage>
</organism>
<evidence type="ECO:0000256" key="1">
    <source>
        <dbReference type="SAM" id="Phobius"/>
    </source>
</evidence>
<keyword evidence="1" id="KW-0812">Transmembrane</keyword>
<evidence type="ECO:0000313" key="2">
    <source>
        <dbReference type="EMBL" id="TPX09848.1"/>
    </source>
</evidence>
<evidence type="ECO:0000313" key="3">
    <source>
        <dbReference type="Proteomes" id="UP000319257"/>
    </source>
</evidence>
<gene>
    <name evidence="2" type="ORF">E0L32_008870</name>
</gene>
<proteinExistence type="predicted"/>
<protein>
    <submittedName>
        <fullName evidence="2">Uncharacterized protein</fullName>
    </submittedName>
</protein>
<dbReference type="EMBL" id="SKBQ01000061">
    <property type="protein sequence ID" value="TPX09848.1"/>
    <property type="molecule type" value="Genomic_DNA"/>
</dbReference>
<feature type="transmembrane region" description="Helical" evidence="1">
    <location>
        <begin position="21"/>
        <end position="46"/>
    </location>
</feature>
<name>A0A507AYF5_9PEZI</name>
<sequence length="144" mass="14532">MDQHRQKQAKPTALTSTAITSLAALKVILGASCVIAPQFACSLFLLKLPPQGAIAGRLFGSSCAALGLLTWKLSKRASEGSLSNSDLKTALALNIMADTADTISCLVGYSAGMYGLPTLGMLGGGCVALAVLGAAGYAGIDSRA</sequence>
<dbReference type="AlphaFoldDB" id="A0A507AYF5"/>
<keyword evidence="1" id="KW-0472">Membrane</keyword>
<reference evidence="2 3" key="1">
    <citation type="submission" date="2019-06" db="EMBL/GenBank/DDBJ databases">
        <title>Draft genome sequence of the filamentous fungus Phialemoniopsis curvata isolated from diesel fuel.</title>
        <authorList>
            <person name="Varaljay V.A."/>
            <person name="Lyon W.J."/>
            <person name="Crouch A.L."/>
            <person name="Drake C.E."/>
            <person name="Hollomon J.M."/>
            <person name="Nadeau L.J."/>
            <person name="Nunn H.S."/>
            <person name="Stevenson B.S."/>
            <person name="Bojanowski C.L."/>
            <person name="Crookes-Goodson W.J."/>
        </authorList>
    </citation>
    <scope>NUCLEOTIDE SEQUENCE [LARGE SCALE GENOMIC DNA]</scope>
    <source>
        <strain evidence="2 3">D216</strain>
    </source>
</reference>
<feature type="transmembrane region" description="Helical" evidence="1">
    <location>
        <begin position="118"/>
        <end position="140"/>
    </location>
</feature>
<accession>A0A507AYF5</accession>
<comment type="caution">
    <text evidence="2">The sequence shown here is derived from an EMBL/GenBank/DDBJ whole genome shotgun (WGS) entry which is preliminary data.</text>
</comment>
<dbReference type="GeneID" id="41976317"/>
<dbReference type="InParanoid" id="A0A507AYF5"/>
<dbReference type="Proteomes" id="UP000319257">
    <property type="component" value="Unassembled WGS sequence"/>
</dbReference>